<evidence type="ECO:0000313" key="1">
    <source>
        <dbReference type="EMBL" id="ADJ27779.1"/>
    </source>
</evidence>
<protein>
    <submittedName>
        <fullName evidence="1">Uncharacterized protein</fullName>
    </submittedName>
</protein>
<reference evidence="1 2" key="1">
    <citation type="submission" date="2010-06" db="EMBL/GenBank/DDBJ databases">
        <title>Complete sequence of chromosome of Nitrosococcus watsoni C-113.</title>
        <authorList>
            <consortium name="US DOE Joint Genome Institute"/>
            <person name="Lucas S."/>
            <person name="Copeland A."/>
            <person name="Lapidus A."/>
            <person name="Cheng J.-F."/>
            <person name="Bruce D."/>
            <person name="Goodwin L."/>
            <person name="Pitluck S."/>
            <person name="Malfatti S.A."/>
            <person name="Chain P.S.G."/>
            <person name="Land M."/>
            <person name="Hauser L."/>
            <person name="Kyrpides N."/>
            <person name="Ivanova N."/>
            <person name="Cambell M.A."/>
            <person name="Heidelberg J.F."/>
            <person name="Klotz M.G."/>
            <person name="Woyke T."/>
        </authorList>
    </citation>
    <scope>NUCLEOTIDE SEQUENCE [LARGE SCALE GENOMIC DNA]</scope>
    <source>
        <strain evidence="1 2">C-113</strain>
    </source>
</reference>
<proteinExistence type="predicted"/>
<dbReference type="KEGG" id="nwa:Nwat_0827"/>
<organism evidence="1 2">
    <name type="scientific">Nitrosococcus watsoni (strain C-113)</name>
    <dbReference type="NCBI Taxonomy" id="105559"/>
    <lineage>
        <taxon>Bacteria</taxon>
        <taxon>Pseudomonadati</taxon>
        <taxon>Pseudomonadota</taxon>
        <taxon>Gammaproteobacteria</taxon>
        <taxon>Chromatiales</taxon>
        <taxon>Chromatiaceae</taxon>
        <taxon>Nitrosococcus</taxon>
    </lineage>
</organism>
<dbReference type="AlphaFoldDB" id="D8K482"/>
<name>D8K482_NITWC</name>
<dbReference type="EMBL" id="CP002086">
    <property type="protein sequence ID" value="ADJ27779.1"/>
    <property type="molecule type" value="Genomic_DNA"/>
</dbReference>
<keyword evidence="2" id="KW-1185">Reference proteome</keyword>
<sequence length="61" mass="6670">MQPDPTGGAINIMARRDPASPFLDIRVGAQYLADKYPENLKEKPITTVSLPPFKCSLIGLI</sequence>
<dbReference type="HOGENOM" id="CLU_2918012_0_0_6"/>
<evidence type="ECO:0000313" key="2">
    <source>
        <dbReference type="Proteomes" id="UP000000393"/>
    </source>
</evidence>
<dbReference type="Proteomes" id="UP000000393">
    <property type="component" value="Chromosome"/>
</dbReference>
<gene>
    <name evidence="1" type="ordered locus">Nwat_0827</name>
</gene>
<accession>D8K482</accession>